<dbReference type="EMBL" id="JAPDFW010000081">
    <property type="protein sequence ID" value="KAJ5072425.1"/>
    <property type="molecule type" value="Genomic_DNA"/>
</dbReference>
<dbReference type="PIRSF" id="PIRSF000654">
    <property type="entry name" value="Integrin-linked_kinase"/>
    <property type="match status" value="1"/>
</dbReference>
<gene>
    <name evidence="6" type="ORF">M0811_01440</name>
</gene>
<protein>
    <submittedName>
        <fullName evidence="6">Palmitoyltransferase</fullName>
    </submittedName>
</protein>
<dbReference type="InterPro" id="IPR051681">
    <property type="entry name" value="Ser/Thr_Kinases-Pseudokinases"/>
</dbReference>
<dbReference type="GO" id="GO:0004674">
    <property type="term" value="F:protein serine/threonine kinase activity"/>
    <property type="evidence" value="ECO:0007669"/>
    <property type="project" value="TreeGrafter"/>
</dbReference>
<keyword evidence="4" id="KW-0067">ATP-binding</keyword>
<dbReference type="GO" id="GO:0005524">
    <property type="term" value="F:ATP binding"/>
    <property type="evidence" value="ECO:0007669"/>
    <property type="project" value="UniProtKB-KW"/>
</dbReference>
<evidence type="ECO:0000259" key="5">
    <source>
        <dbReference type="PROSITE" id="PS50011"/>
    </source>
</evidence>
<dbReference type="SUPFAM" id="SSF56112">
    <property type="entry name" value="Protein kinase-like (PK-like)"/>
    <property type="match status" value="1"/>
</dbReference>
<reference evidence="6" key="1">
    <citation type="submission" date="2022-10" db="EMBL/GenBank/DDBJ databases">
        <title>Novel sulphate-reducing endosymbionts in the free-living metamonad Anaeramoeba.</title>
        <authorList>
            <person name="Jerlstrom-Hultqvist J."/>
            <person name="Cepicka I."/>
            <person name="Gallot-Lavallee L."/>
            <person name="Salas-Leiva D."/>
            <person name="Curtis B.A."/>
            <person name="Zahonova K."/>
            <person name="Pipaliya S."/>
            <person name="Dacks J."/>
            <person name="Roger A.J."/>
        </authorList>
    </citation>
    <scope>NUCLEOTIDE SEQUENCE</scope>
    <source>
        <strain evidence="6">BMAN</strain>
    </source>
</reference>
<dbReference type="PANTHER" id="PTHR44329">
    <property type="entry name" value="SERINE/THREONINE-PROTEIN KINASE TNNI3K-RELATED"/>
    <property type="match status" value="1"/>
</dbReference>
<dbReference type="PANTHER" id="PTHR44329:SF288">
    <property type="entry name" value="MITOGEN-ACTIVATED PROTEIN KINASE KINASE KINASE 20"/>
    <property type="match status" value="1"/>
</dbReference>
<dbReference type="Proteomes" id="UP001149090">
    <property type="component" value="Unassembled WGS sequence"/>
</dbReference>
<dbReference type="InterPro" id="IPR000719">
    <property type="entry name" value="Prot_kinase_dom"/>
</dbReference>
<evidence type="ECO:0000313" key="6">
    <source>
        <dbReference type="EMBL" id="KAJ5072425.1"/>
    </source>
</evidence>
<dbReference type="Pfam" id="PF00069">
    <property type="entry name" value="Pkinase"/>
    <property type="match status" value="1"/>
</dbReference>
<organism evidence="6 7">
    <name type="scientific">Anaeramoeba ignava</name>
    <name type="common">Anaerobic marine amoeba</name>
    <dbReference type="NCBI Taxonomy" id="1746090"/>
    <lineage>
        <taxon>Eukaryota</taxon>
        <taxon>Metamonada</taxon>
        <taxon>Anaeramoebidae</taxon>
        <taxon>Anaeramoeba</taxon>
    </lineage>
</organism>
<evidence type="ECO:0000256" key="1">
    <source>
        <dbReference type="ARBA" id="ARBA00022679"/>
    </source>
</evidence>
<name>A0A9Q0LJQ4_ANAIG</name>
<dbReference type="OrthoDB" id="10261027at2759"/>
<accession>A0A9Q0LJQ4</accession>
<keyword evidence="1" id="KW-0808">Transferase</keyword>
<keyword evidence="2" id="KW-0547">Nucleotide-binding</keyword>
<keyword evidence="3" id="KW-0418">Kinase</keyword>
<keyword evidence="7" id="KW-1185">Reference proteome</keyword>
<evidence type="ECO:0000313" key="7">
    <source>
        <dbReference type="Proteomes" id="UP001149090"/>
    </source>
</evidence>
<dbReference type="Gene3D" id="1.10.510.10">
    <property type="entry name" value="Transferase(Phosphotransferase) domain 1"/>
    <property type="match status" value="2"/>
</dbReference>
<proteinExistence type="predicted"/>
<evidence type="ECO:0000256" key="2">
    <source>
        <dbReference type="ARBA" id="ARBA00022741"/>
    </source>
</evidence>
<dbReference type="InterPro" id="IPR011009">
    <property type="entry name" value="Kinase-like_dom_sf"/>
</dbReference>
<comment type="caution">
    <text evidence="6">The sequence shown here is derived from an EMBL/GenBank/DDBJ whole genome shotgun (WGS) entry which is preliminary data.</text>
</comment>
<dbReference type="AlphaFoldDB" id="A0A9Q0LJQ4"/>
<evidence type="ECO:0000256" key="4">
    <source>
        <dbReference type="ARBA" id="ARBA00022840"/>
    </source>
</evidence>
<sequence>MEFKSIICPICKQKYSKERKPMIICLKSHSICEKYPFAFGSSANIYKAKWGTNQIVIKKLSIQTDEYKKLFQNEVNFNLKLNYPNIIRIFGIVEFDNDFGILMEYAEQGTLSLQIDSLSFQEQIDYSLEIIDGIKYLHLNSIIHRDLKPNHILISNNKPKISGFGNSQIQENTMKVEKFINDFISNFLKEKPFEDEDFMSIPSKILNGERPEFPNDFPKELIEVIKKGWNQNPKERCSLNEFIQCLDQMKPNLQN</sequence>
<feature type="domain" description="Protein kinase" evidence="5">
    <location>
        <begin position="31"/>
        <end position="255"/>
    </location>
</feature>
<evidence type="ECO:0000256" key="3">
    <source>
        <dbReference type="ARBA" id="ARBA00022777"/>
    </source>
</evidence>
<dbReference type="PROSITE" id="PS50011">
    <property type="entry name" value="PROTEIN_KINASE_DOM"/>
    <property type="match status" value="1"/>
</dbReference>